<evidence type="ECO:0000256" key="1">
    <source>
        <dbReference type="ARBA" id="ARBA00004829"/>
    </source>
</evidence>
<keyword evidence="3 5" id="KW-0125">Carotenoid biosynthesis</keyword>
<dbReference type="PANTHER" id="PTHR43734">
    <property type="entry name" value="PHYTOENE DESATURASE"/>
    <property type="match status" value="1"/>
</dbReference>
<keyword evidence="9" id="KW-1185">Reference proteome</keyword>
<proteinExistence type="inferred from homology"/>
<dbReference type="Pfam" id="PF01593">
    <property type="entry name" value="Amino_oxidase"/>
    <property type="match status" value="1"/>
</dbReference>
<comment type="similarity">
    <text evidence="2 5">Belongs to the carotenoid/retinoid oxidoreductase family.</text>
</comment>
<dbReference type="EMBL" id="SSND01000001">
    <property type="protein sequence ID" value="THD85581.1"/>
    <property type="molecule type" value="Genomic_DNA"/>
</dbReference>
<reference evidence="8 9" key="1">
    <citation type="submission" date="2019-04" db="EMBL/GenBank/DDBJ databases">
        <title>Draft genome sequence of Gemmobacter aestuarii sp. nov.</title>
        <authorList>
            <person name="Hameed A."/>
            <person name="Lin S.-Y."/>
            <person name="Shahina M."/>
            <person name="Lai W.-A."/>
            <person name="Young C.-C."/>
        </authorList>
    </citation>
    <scope>NUCLEOTIDE SEQUENCE [LARGE SCALE GENOMIC DNA]</scope>
    <source>
        <strain evidence="8 9">CC-PW-75</strain>
    </source>
</reference>
<protein>
    <submittedName>
        <fullName evidence="8">Phytoene desaturase</fullName>
    </submittedName>
</protein>
<gene>
    <name evidence="8" type="primary">crtI</name>
    <name evidence="8" type="ORF">E7811_07790</name>
</gene>
<dbReference type="RefSeq" id="WP_136393953.1">
    <property type="nucleotide sequence ID" value="NZ_SSND01000001.1"/>
</dbReference>
<name>A0A4S3MVH8_9RHOB</name>
<organism evidence="8 9">
    <name type="scientific">Aliigemmobacter aestuarii</name>
    <dbReference type="NCBI Taxonomy" id="1445661"/>
    <lineage>
        <taxon>Bacteria</taxon>
        <taxon>Pseudomonadati</taxon>
        <taxon>Pseudomonadota</taxon>
        <taxon>Alphaproteobacteria</taxon>
        <taxon>Rhodobacterales</taxon>
        <taxon>Paracoccaceae</taxon>
        <taxon>Aliigemmobacter</taxon>
    </lineage>
</organism>
<dbReference type="NCBIfam" id="TIGR02734">
    <property type="entry name" value="crtI_fam"/>
    <property type="match status" value="1"/>
</dbReference>
<keyword evidence="4 5" id="KW-0560">Oxidoreductase</keyword>
<dbReference type="PRINTS" id="PR00411">
    <property type="entry name" value="PNDRDTASEI"/>
</dbReference>
<evidence type="ECO:0000256" key="4">
    <source>
        <dbReference type="ARBA" id="ARBA00023002"/>
    </source>
</evidence>
<feature type="region of interest" description="Disordered" evidence="6">
    <location>
        <begin position="495"/>
        <end position="528"/>
    </location>
</feature>
<dbReference type="Proteomes" id="UP000309450">
    <property type="component" value="Unassembled WGS sequence"/>
</dbReference>
<dbReference type="GO" id="GO:0016117">
    <property type="term" value="P:carotenoid biosynthetic process"/>
    <property type="evidence" value="ECO:0007669"/>
    <property type="project" value="UniProtKB-KW"/>
</dbReference>
<evidence type="ECO:0000256" key="5">
    <source>
        <dbReference type="RuleBase" id="RU362075"/>
    </source>
</evidence>
<dbReference type="OrthoDB" id="9774675at2"/>
<dbReference type="GO" id="GO:0016491">
    <property type="term" value="F:oxidoreductase activity"/>
    <property type="evidence" value="ECO:0007669"/>
    <property type="project" value="UniProtKB-KW"/>
</dbReference>
<evidence type="ECO:0000313" key="8">
    <source>
        <dbReference type="EMBL" id="THD85581.1"/>
    </source>
</evidence>
<dbReference type="NCBIfam" id="NF045637">
    <property type="entry name" value="carotdesatCrtDProt"/>
    <property type="match status" value="1"/>
</dbReference>
<dbReference type="InterPro" id="IPR054841">
    <property type="entry name" value="carotdesatCrtD"/>
</dbReference>
<dbReference type="Gene3D" id="3.50.50.60">
    <property type="entry name" value="FAD/NAD(P)-binding domain"/>
    <property type="match status" value="2"/>
</dbReference>
<accession>A0A4S3MVH8</accession>
<feature type="compositionally biased region" description="Polar residues" evidence="6">
    <location>
        <begin position="495"/>
        <end position="505"/>
    </location>
</feature>
<evidence type="ECO:0000256" key="6">
    <source>
        <dbReference type="SAM" id="MobiDB-lite"/>
    </source>
</evidence>
<evidence type="ECO:0000256" key="3">
    <source>
        <dbReference type="ARBA" id="ARBA00022746"/>
    </source>
</evidence>
<feature type="domain" description="Amine oxidase" evidence="7">
    <location>
        <begin position="23"/>
        <end position="496"/>
    </location>
</feature>
<dbReference type="PANTHER" id="PTHR43734:SF7">
    <property type="entry name" value="4,4'-DIAPONEUROSPORENE OXYGENASE"/>
    <property type="match status" value="1"/>
</dbReference>
<sequence length="528" mass="56181">MPAADSADLSHAPSQAVVIGAGMGGLAAAIRLAAAGCRVTVVELADHPGGKARARPTVAGPAAMGPTVLTLRSEVDALFNLCGTKTEDEIDLIALPRLARHWWPGSGPLDLYSDREANIEAIRAFAGSAEADGFDRFDRQARALYDAFDLPVMRAPRPDLRGILRATLSNPTLWPALLPGMSLDRWLRGFFRDPRLRQLFGRYATYVGGRPARTPAVLGLVWQAEAQGVWAVRDGIQALAHALAQAAARIGVQFRYATRARRIVRQSGHVTSVEIEGGAKLHCDMAIFNGDPRALAEGALGDAARDALAKPALPAPSLSAWVWSFAAEAGGMTARDLVHHNLFFTADPALEFGPIGQGQMPVSPTLYVCAQDRELGPAPAVERFQIIMNGPADRPAHPDEDRSCRDRTFTHLRSMGLGFTPVPTGECLTRPADLAARFPGSRGAIYGQTPEGMLAAFRRPVSRTRLPGLYLAGGGVHPGAGVPMALLSGRQASAQALSDLTSRSRSPPEAMPGGMSTGSRMTVRKPSR</sequence>
<dbReference type="InterPro" id="IPR036188">
    <property type="entry name" value="FAD/NAD-bd_sf"/>
</dbReference>
<evidence type="ECO:0000256" key="2">
    <source>
        <dbReference type="ARBA" id="ARBA00006046"/>
    </source>
</evidence>
<dbReference type="AlphaFoldDB" id="A0A4S3MVH8"/>
<dbReference type="InterPro" id="IPR014105">
    <property type="entry name" value="Carotenoid/retinoid_OxRdtase"/>
</dbReference>
<evidence type="ECO:0000313" key="9">
    <source>
        <dbReference type="Proteomes" id="UP000309450"/>
    </source>
</evidence>
<comment type="pathway">
    <text evidence="1 5">Carotenoid biosynthesis.</text>
</comment>
<dbReference type="InterPro" id="IPR002937">
    <property type="entry name" value="Amino_oxidase"/>
</dbReference>
<evidence type="ECO:0000259" key="7">
    <source>
        <dbReference type="Pfam" id="PF01593"/>
    </source>
</evidence>
<dbReference type="SUPFAM" id="SSF51905">
    <property type="entry name" value="FAD/NAD(P)-binding domain"/>
    <property type="match status" value="1"/>
</dbReference>
<comment type="caution">
    <text evidence="8">The sequence shown here is derived from an EMBL/GenBank/DDBJ whole genome shotgun (WGS) entry which is preliminary data.</text>
</comment>